<evidence type="ECO:0000256" key="1">
    <source>
        <dbReference type="SAM" id="Coils"/>
    </source>
</evidence>
<dbReference type="AlphaFoldDB" id="A0A6A4L3M0"/>
<evidence type="ECO:0000313" key="2">
    <source>
        <dbReference type="EMBL" id="KAE9452092.1"/>
    </source>
</evidence>
<keyword evidence="1" id="KW-0175">Coiled coil</keyword>
<feature type="coiled-coil region" evidence="1">
    <location>
        <begin position="15"/>
        <end position="115"/>
    </location>
</feature>
<protein>
    <submittedName>
        <fullName evidence="2">Uncharacterized protein</fullName>
    </submittedName>
</protein>
<proteinExistence type="predicted"/>
<dbReference type="Proteomes" id="UP000428333">
    <property type="component" value="Linkage Group LG09"/>
</dbReference>
<sequence>MEEKEMMLRRGNMERNDLKSTIDLLRKDAEMLTEELNLLRGLKEEKELVIGRLETENGSLYDEVQRIESLQDELEQMKTSMEEKEMILQRGNMERNDLESTIDLFRKDAETLTEELNLLRGLKDERELDDFEEKELRNQEVNGDLNNEGAFSNLEKQLIRDSETYCMVVKDPEGIALNGSISEEVKNCCSEVSLLKEVETSIFSTLHEGHLEELLKEMELLREKNTQWKVNLSKCKRGIQT</sequence>
<accession>A0A6A4L3M0</accession>
<dbReference type="EMBL" id="QEFC01002454">
    <property type="protein sequence ID" value="KAE9452092.1"/>
    <property type="molecule type" value="Genomic_DNA"/>
</dbReference>
<gene>
    <name evidence="2" type="ORF">C3L33_16007</name>
</gene>
<comment type="caution">
    <text evidence="2">The sequence shown here is derived from an EMBL/GenBank/DDBJ whole genome shotgun (WGS) entry which is preliminary data.</text>
</comment>
<reference evidence="2 3" key="1">
    <citation type="journal article" date="2019" name="Genome Biol. Evol.">
        <title>The Rhododendron genome and chromosomal organization provide insight into shared whole-genome duplications across the heath family (Ericaceae).</title>
        <authorList>
            <person name="Soza V.L."/>
            <person name="Lindsley D."/>
            <person name="Waalkes A."/>
            <person name="Ramage E."/>
            <person name="Patwardhan R.P."/>
            <person name="Burton J.N."/>
            <person name="Adey A."/>
            <person name="Kumar A."/>
            <person name="Qiu R."/>
            <person name="Shendure J."/>
            <person name="Hall B."/>
        </authorList>
    </citation>
    <scope>NUCLEOTIDE SEQUENCE [LARGE SCALE GENOMIC DNA]</scope>
    <source>
        <strain evidence="2">RSF 1966-606</strain>
    </source>
</reference>
<keyword evidence="3" id="KW-1185">Reference proteome</keyword>
<organism evidence="2 3">
    <name type="scientific">Rhododendron williamsianum</name>
    <dbReference type="NCBI Taxonomy" id="262921"/>
    <lineage>
        <taxon>Eukaryota</taxon>
        <taxon>Viridiplantae</taxon>
        <taxon>Streptophyta</taxon>
        <taxon>Embryophyta</taxon>
        <taxon>Tracheophyta</taxon>
        <taxon>Spermatophyta</taxon>
        <taxon>Magnoliopsida</taxon>
        <taxon>eudicotyledons</taxon>
        <taxon>Gunneridae</taxon>
        <taxon>Pentapetalae</taxon>
        <taxon>asterids</taxon>
        <taxon>Ericales</taxon>
        <taxon>Ericaceae</taxon>
        <taxon>Ericoideae</taxon>
        <taxon>Rhodoreae</taxon>
        <taxon>Rhododendron</taxon>
    </lineage>
</organism>
<name>A0A6A4L3M0_9ERIC</name>
<evidence type="ECO:0000313" key="3">
    <source>
        <dbReference type="Proteomes" id="UP000428333"/>
    </source>
</evidence>
<feature type="non-terminal residue" evidence="2">
    <location>
        <position position="1"/>
    </location>
</feature>